<comment type="similarity">
    <text evidence="2">Belongs to the inositol monophosphatase superfamily.</text>
</comment>
<dbReference type="GO" id="GO:0046872">
    <property type="term" value="F:metal ion binding"/>
    <property type="evidence" value="ECO:0007669"/>
    <property type="project" value="UniProtKB-KW"/>
</dbReference>
<feature type="binding site" evidence="18">
    <location>
        <position position="83"/>
    </location>
    <ligand>
        <name>Mg(2+)</name>
        <dbReference type="ChEBI" id="CHEBI:18420"/>
        <label>1</label>
        <note>catalytic</note>
    </ligand>
</feature>
<evidence type="ECO:0000256" key="8">
    <source>
        <dbReference type="ARBA" id="ARBA00040342"/>
    </source>
</evidence>
<evidence type="ECO:0000256" key="9">
    <source>
        <dbReference type="ARBA" id="ARBA00041815"/>
    </source>
</evidence>
<dbReference type="Pfam" id="PF00459">
    <property type="entry name" value="Inositol_P"/>
    <property type="match status" value="1"/>
</dbReference>
<dbReference type="CDD" id="cd01640">
    <property type="entry name" value="IPPase"/>
    <property type="match status" value="1"/>
</dbReference>
<dbReference type="GO" id="GO:0008441">
    <property type="term" value="F:3'(2'),5'-bisphosphate nucleotidase activity"/>
    <property type="evidence" value="ECO:0007669"/>
    <property type="project" value="UniProtKB-EC"/>
</dbReference>
<comment type="catalytic activity">
    <reaction evidence="13">
        <text>adenosine 3',5'-bisphosphate + H2O = AMP + phosphate</text>
        <dbReference type="Rhea" id="RHEA:10040"/>
        <dbReference type="ChEBI" id="CHEBI:15377"/>
        <dbReference type="ChEBI" id="CHEBI:43474"/>
        <dbReference type="ChEBI" id="CHEBI:58343"/>
        <dbReference type="ChEBI" id="CHEBI:456215"/>
        <dbReference type="EC" id="3.1.3.7"/>
    </reaction>
    <physiologicalReaction direction="left-to-right" evidence="13">
        <dbReference type="Rhea" id="RHEA:10041"/>
    </physiologicalReaction>
</comment>
<comment type="cofactor">
    <cofactor evidence="1 18">
        <name>Mg(2+)</name>
        <dbReference type="ChEBI" id="CHEBI:18420"/>
    </cofactor>
</comment>
<dbReference type="GO" id="GO:0046854">
    <property type="term" value="P:phosphatidylinositol phosphate biosynthetic process"/>
    <property type="evidence" value="ECO:0007669"/>
    <property type="project" value="InterPro"/>
</dbReference>
<evidence type="ECO:0000256" key="6">
    <source>
        <dbReference type="ARBA" id="ARBA00022801"/>
    </source>
</evidence>
<sequence length="333" mass="36388">MAFPGHPYFFINMQPPLVMRILAASVSLADKACFLIRAVYDSKDLAIIDKGVDDLQSRADRDSQRCIVHSLNETFPGLHVIGEEGDLDPGNLSTSTELNSTVLEHHCPPELKDLSLEDIVVWVDPLDGTKEFTEGLVEFVTVLIGISIAGKPVGGVIAQPFYKANTTEPHYTTRIVWGLVGLGVFGINPLLPSSKLPYPINQNAPKLTSPHIIVVTRSHRSTTQDFVDGAFYPTEVLRVGGCGYKVLVLLEGRAHVYVFPSQGTKKWDTCAPEAVLLASGGKLTDLTGQSYKYDLTAKHDNLRGILATPVADWLPSYVSCLPKEVLDDFSARD</sequence>
<evidence type="ECO:0000256" key="1">
    <source>
        <dbReference type="ARBA" id="ARBA00001946"/>
    </source>
</evidence>
<dbReference type="PROSITE" id="PS00629">
    <property type="entry name" value="IMP_1"/>
    <property type="match status" value="1"/>
</dbReference>
<dbReference type="GO" id="GO:0004441">
    <property type="term" value="F:inositol-1,4-bisphosphate 1-phosphatase activity"/>
    <property type="evidence" value="ECO:0007669"/>
    <property type="project" value="UniProtKB-EC"/>
</dbReference>
<dbReference type="EC" id="3.1.3.7" evidence="3"/>
<dbReference type="InterPro" id="IPR000760">
    <property type="entry name" value="Inositol_monophosphatase-like"/>
</dbReference>
<evidence type="ECO:0000313" key="19">
    <source>
        <dbReference type="Proteomes" id="UP000050790"/>
    </source>
</evidence>
<organism evidence="19 20">
    <name type="scientific">Schistosoma margrebowiei</name>
    <dbReference type="NCBI Taxonomy" id="48269"/>
    <lineage>
        <taxon>Eukaryota</taxon>
        <taxon>Metazoa</taxon>
        <taxon>Spiralia</taxon>
        <taxon>Lophotrochozoa</taxon>
        <taxon>Platyhelminthes</taxon>
        <taxon>Trematoda</taxon>
        <taxon>Digenea</taxon>
        <taxon>Strigeidida</taxon>
        <taxon>Schistosomatoidea</taxon>
        <taxon>Schistosomatidae</taxon>
        <taxon>Schistosoma</taxon>
    </lineage>
</organism>
<dbReference type="PANTHER" id="PTHR43028">
    <property type="entry name" value="3'(2'),5'-BISPHOSPHATE NUCLEOTIDASE 1"/>
    <property type="match status" value="1"/>
</dbReference>
<evidence type="ECO:0000256" key="12">
    <source>
        <dbReference type="ARBA" id="ARBA00044478"/>
    </source>
</evidence>
<feature type="binding site" evidence="18">
    <location>
        <position position="124"/>
    </location>
    <ligand>
        <name>Mg(2+)</name>
        <dbReference type="ChEBI" id="CHEBI:18420"/>
        <label>1</label>
        <note>catalytic</note>
    </ligand>
</feature>
<keyword evidence="4" id="KW-0452">Lithium</keyword>
<dbReference type="Proteomes" id="UP000050790">
    <property type="component" value="Unassembled WGS sequence"/>
</dbReference>
<dbReference type="PROSITE" id="PS00630">
    <property type="entry name" value="IMP_2"/>
    <property type="match status" value="1"/>
</dbReference>
<evidence type="ECO:0000256" key="2">
    <source>
        <dbReference type="ARBA" id="ARBA00009759"/>
    </source>
</evidence>
<accession>A0AA84ZN92</accession>
<dbReference type="WBParaSite" id="SMRG1_37010.1">
    <property type="protein sequence ID" value="SMRG1_37010.1"/>
    <property type="gene ID" value="SMRG1_37010"/>
</dbReference>
<proteinExistence type="inferred from homology"/>
<evidence type="ECO:0000313" key="20">
    <source>
        <dbReference type="WBParaSite" id="SMRG1_37010.1"/>
    </source>
</evidence>
<dbReference type="PANTHER" id="PTHR43028:SF5">
    <property type="entry name" value="3'(2'),5'-BISPHOSPHATE NUCLEOTIDASE 1"/>
    <property type="match status" value="1"/>
</dbReference>
<dbReference type="Gene3D" id="3.40.190.80">
    <property type="match status" value="1"/>
</dbReference>
<dbReference type="Gene3D" id="3.30.540.10">
    <property type="entry name" value="Fructose-1,6-Bisphosphatase, subunit A, domain 1"/>
    <property type="match status" value="1"/>
</dbReference>
<keyword evidence="6" id="KW-0378">Hydrolase</keyword>
<dbReference type="SUPFAM" id="SSF56655">
    <property type="entry name" value="Carbohydrate phosphatase"/>
    <property type="match status" value="1"/>
</dbReference>
<comment type="catalytic activity">
    <reaction evidence="14">
        <text>3'-phosphoadenylyl sulfate + H2O = adenosine 5'-phosphosulfate + phosphate</text>
        <dbReference type="Rhea" id="RHEA:77639"/>
        <dbReference type="ChEBI" id="CHEBI:15377"/>
        <dbReference type="ChEBI" id="CHEBI:43474"/>
        <dbReference type="ChEBI" id="CHEBI:58243"/>
        <dbReference type="ChEBI" id="CHEBI:58339"/>
        <dbReference type="EC" id="3.1.3.7"/>
    </reaction>
    <physiologicalReaction direction="left-to-right" evidence="14">
        <dbReference type="Rhea" id="RHEA:77640"/>
    </physiologicalReaction>
</comment>
<evidence type="ECO:0000256" key="13">
    <source>
        <dbReference type="ARBA" id="ARBA00044479"/>
    </source>
</evidence>
<dbReference type="PRINTS" id="PR00377">
    <property type="entry name" value="IMPHPHTASES"/>
</dbReference>
<evidence type="ECO:0000256" key="17">
    <source>
        <dbReference type="ARBA" id="ARBA00044554"/>
    </source>
</evidence>
<evidence type="ECO:0000256" key="5">
    <source>
        <dbReference type="ARBA" id="ARBA00022723"/>
    </source>
</evidence>
<evidence type="ECO:0000256" key="10">
    <source>
        <dbReference type="ARBA" id="ARBA00044465"/>
    </source>
</evidence>
<dbReference type="EC" id="3.1.3.57" evidence="15"/>
<keyword evidence="7 18" id="KW-0460">Magnesium</keyword>
<evidence type="ECO:0000256" key="16">
    <source>
        <dbReference type="ARBA" id="ARBA00044544"/>
    </source>
</evidence>
<feature type="binding site" evidence="18">
    <location>
        <position position="126"/>
    </location>
    <ligand>
        <name>Mg(2+)</name>
        <dbReference type="ChEBI" id="CHEBI:18420"/>
        <label>1</label>
        <note>catalytic</note>
    </ligand>
</feature>
<evidence type="ECO:0000256" key="3">
    <source>
        <dbReference type="ARBA" id="ARBA00012633"/>
    </source>
</evidence>
<evidence type="ECO:0000256" key="14">
    <source>
        <dbReference type="ARBA" id="ARBA00044484"/>
    </source>
</evidence>
<dbReference type="FunFam" id="3.30.540.10:FF:000012">
    <property type="entry name" value="Blast:Putative inositol monophosphatase 3"/>
    <property type="match status" value="1"/>
</dbReference>
<feature type="binding site" evidence="18">
    <location>
        <position position="268"/>
    </location>
    <ligand>
        <name>Mg(2+)</name>
        <dbReference type="ChEBI" id="CHEBI:18420"/>
        <label>1</label>
        <note>catalytic</note>
    </ligand>
</feature>
<comment type="catalytic activity">
    <reaction evidence="12">
        <text>1D-myo-inositol 1,4-bisphosphate + H2O = 1D-myo-inositol 4-phosphate + phosphate</text>
        <dbReference type="Rhea" id="RHEA:15553"/>
        <dbReference type="ChEBI" id="CHEBI:15377"/>
        <dbReference type="ChEBI" id="CHEBI:43474"/>
        <dbReference type="ChEBI" id="CHEBI:58282"/>
        <dbReference type="ChEBI" id="CHEBI:58469"/>
        <dbReference type="EC" id="3.1.3.57"/>
    </reaction>
    <physiologicalReaction direction="left-to-right" evidence="12">
        <dbReference type="Rhea" id="RHEA:15554"/>
    </physiologicalReaction>
</comment>
<name>A0AA84ZN92_9TREM</name>
<dbReference type="InterPro" id="IPR020583">
    <property type="entry name" value="Inositol_monoP_metal-BS"/>
</dbReference>
<protein>
    <recommendedName>
        <fullName evidence="8">3'(2'),5'-bisphosphate nucleotidase 1</fullName>
        <ecNumber evidence="15">3.1.3.57</ecNumber>
        <ecNumber evidence="3">3.1.3.7</ecNumber>
    </recommendedName>
    <alternativeName>
        <fullName evidence="16">3'-phosphoadenosine 5'-phosphate phosphatase</fullName>
    </alternativeName>
    <alternativeName>
        <fullName evidence="9">Bisphosphate 3'-nucleotidase 1</fullName>
    </alternativeName>
    <alternativeName>
        <fullName evidence="17">Inositol-polyphosphate 1-phosphatase</fullName>
    </alternativeName>
</protein>
<evidence type="ECO:0000256" key="15">
    <source>
        <dbReference type="ARBA" id="ARBA00044519"/>
    </source>
</evidence>
<evidence type="ECO:0000256" key="11">
    <source>
        <dbReference type="ARBA" id="ARBA00044466"/>
    </source>
</evidence>
<dbReference type="InterPro" id="IPR020550">
    <property type="entry name" value="Inositol_monophosphatase_CS"/>
</dbReference>
<evidence type="ECO:0000256" key="4">
    <source>
        <dbReference type="ARBA" id="ARBA00022671"/>
    </source>
</evidence>
<feature type="binding site" evidence="18">
    <location>
        <position position="127"/>
    </location>
    <ligand>
        <name>Mg(2+)</name>
        <dbReference type="ChEBI" id="CHEBI:18420"/>
        <label>1</label>
        <note>catalytic</note>
    </ligand>
</feature>
<dbReference type="FunFam" id="3.40.190.80:FF:000006">
    <property type="entry name" value="Bisphosphate nucleotidase 1"/>
    <property type="match status" value="1"/>
</dbReference>
<dbReference type="InterPro" id="IPR050725">
    <property type="entry name" value="CysQ/Inositol_MonoPase"/>
</dbReference>
<dbReference type="GO" id="GO:0005737">
    <property type="term" value="C:cytoplasm"/>
    <property type="evidence" value="ECO:0007669"/>
    <property type="project" value="UniProtKB-ARBA"/>
</dbReference>
<comment type="catalytic activity">
    <reaction evidence="11">
        <text>adenosine 2',5'-bisphosphate + H2O = AMP + phosphate</text>
        <dbReference type="Rhea" id="RHEA:77643"/>
        <dbReference type="ChEBI" id="CHEBI:15377"/>
        <dbReference type="ChEBI" id="CHEBI:43474"/>
        <dbReference type="ChEBI" id="CHEBI:194156"/>
        <dbReference type="ChEBI" id="CHEBI:456215"/>
        <dbReference type="EC" id="3.1.3.7"/>
    </reaction>
    <physiologicalReaction direction="left-to-right" evidence="11">
        <dbReference type="Rhea" id="RHEA:77644"/>
    </physiologicalReaction>
</comment>
<reference evidence="20" key="1">
    <citation type="submission" date="2023-11" db="UniProtKB">
        <authorList>
            <consortium name="WormBaseParasite"/>
        </authorList>
    </citation>
    <scope>IDENTIFICATION</scope>
</reference>
<evidence type="ECO:0000256" key="7">
    <source>
        <dbReference type="ARBA" id="ARBA00022842"/>
    </source>
</evidence>
<evidence type="ECO:0000256" key="18">
    <source>
        <dbReference type="PIRSR" id="PIRSR600760-2"/>
    </source>
</evidence>
<dbReference type="AlphaFoldDB" id="A0AA84ZN92"/>
<comment type="catalytic activity">
    <reaction evidence="10">
        <text>1D-myo-inositol 1,3,4-trisphosphate + H2O = 1D-myo-inositol 3,4-bisphosphate + phosphate</text>
        <dbReference type="Rhea" id="RHEA:70319"/>
        <dbReference type="ChEBI" id="CHEBI:15377"/>
        <dbReference type="ChEBI" id="CHEBI:43474"/>
        <dbReference type="ChEBI" id="CHEBI:58414"/>
        <dbReference type="ChEBI" id="CHEBI:83241"/>
    </reaction>
    <physiologicalReaction direction="left-to-right" evidence="10">
        <dbReference type="Rhea" id="RHEA:70320"/>
    </physiologicalReaction>
</comment>
<keyword evidence="5 18" id="KW-0479">Metal-binding</keyword>